<organism evidence="2 3">
    <name type="scientific">Saccoglossus kowalevskii</name>
    <name type="common">Acorn worm</name>
    <dbReference type="NCBI Taxonomy" id="10224"/>
    <lineage>
        <taxon>Eukaryota</taxon>
        <taxon>Metazoa</taxon>
        <taxon>Hemichordata</taxon>
        <taxon>Enteropneusta</taxon>
        <taxon>Harrimaniidae</taxon>
        <taxon>Saccoglossus</taxon>
    </lineage>
</organism>
<protein>
    <submittedName>
        <fullName evidence="3">Uncharacterized protein LOC100372117</fullName>
    </submittedName>
</protein>
<keyword evidence="2" id="KW-1185">Reference proteome</keyword>
<evidence type="ECO:0000313" key="3">
    <source>
        <dbReference type="RefSeq" id="XP_002734556.1"/>
    </source>
</evidence>
<sequence length="148" mass="16351">MSRLLVLFVLVCALFVVECTFAKKDALTAKLMAARKHVANAKQVKELHEAARQRALPKSGSKFDLKKSGGNEVEAAQHMSQGEKIAGNILNNAGKRGIDVFSKGKSSKKSYEEVFYMGEFVEQAFEGFAMAPCSVGLWLSLIYTMIWK</sequence>
<feature type="signal peptide" evidence="1">
    <location>
        <begin position="1"/>
        <end position="22"/>
    </location>
</feature>
<dbReference type="GeneID" id="100372117"/>
<evidence type="ECO:0000256" key="1">
    <source>
        <dbReference type="SAM" id="SignalP"/>
    </source>
</evidence>
<feature type="chain" id="PRO_5045314599" evidence="1">
    <location>
        <begin position="23"/>
        <end position="148"/>
    </location>
</feature>
<dbReference type="RefSeq" id="XP_002734556.1">
    <property type="nucleotide sequence ID" value="XM_002734510.2"/>
</dbReference>
<reference evidence="3" key="1">
    <citation type="submission" date="2025-08" db="UniProtKB">
        <authorList>
            <consortium name="RefSeq"/>
        </authorList>
    </citation>
    <scope>IDENTIFICATION</scope>
    <source>
        <tissue evidence="3">Testes</tissue>
    </source>
</reference>
<evidence type="ECO:0000313" key="2">
    <source>
        <dbReference type="Proteomes" id="UP000694865"/>
    </source>
</evidence>
<name>A0ABM0GPN3_SACKO</name>
<keyword evidence="1" id="KW-0732">Signal</keyword>
<dbReference type="Proteomes" id="UP000694865">
    <property type="component" value="Unplaced"/>
</dbReference>
<gene>
    <name evidence="3" type="primary">LOC100372117</name>
</gene>
<proteinExistence type="predicted"/>
<accession>A0ABM0GPN3</accession>